<sequence>MESTKNINNSLSSREAEVISLIAKGLSNKEIARALYLSVHTVITHTKNIYKKLNVNSRAEAAYEHLVRQEK</sequence>
<evidence type="ECO:0000256" key="2">
    <source>
        <dbReference type="ARBA" id="ARBA00023125"/>
    </source>
</evidence>
<proteinExistence type="predicted"/>
<dbReference type="PANTHER" id="PTHR44688">
    <property type="entry name" value="DNA-BINDING TRANSCRIPTIONAL ACTIVATOR DEVR_DOSR"/>
    <property type="match status" value="1"/>
</dbReference>
<dbReference type="GO" id="GO:0006355">
    <property type="term" value="P:regulation of DNA-templated transcription"/>
    <property type="evidence" value="ECO:0007669"/>
    <property type="project" value="InterPro"/>
</dbReference>
<dbReference type="SMART" id="SM00421">
    <property type="entry name" value="HTH_LUXR"/>
    <property type="match status" value="1"/>
</dbReference>
<dbReference type="Pfam" id="PF00196">
    <property type="entry name" value="GerE"/>
    <property type="match status" value="1"/>
</dbReference>
<dbReference type="EMBL" id="CP059733">
    <property type="protein sequence ID" value="WDE06710.1"/>
    <property type="molecule type" value="Genomic_DNA"/>
</dbReference>
<keyword evidence="6" id="KW-1185">Reference proteome</keyword>
<evidence type="ECO:0000259" key="4">
    <source>
        <dbReference type="PROSITE" id="PS50043"/>
    </source>
</evidence>
<evidence type="ECO:0000256" key="1">
    <source>
        <dbReference type="ARBA" id="ARBA00023015"/>
    </source>
</evidence>
<dbReference type="InterPro" id="IPR016032">
    <property type="entry name" value="Sig_transdc_resp-reg_C-effctor"/>
</dbReference>
<reference evidence="5 6" key="2">
    <citation type="journal article" date="2022" name="Mar. Drugs">
        <title>Bioassay-Guided Fractionation Leads to the Detection of Cholic Acid Generated by the Rare Thalassomonas sp.</title>
        <authorList>
            <person name="Pheiffer F."/>
            <person name="Schneider Y.K."/>
            <person name="Hansen E.H."/>
            <person name="Andersen J.H."/>
            <person name="Isaksson J."/>
            <person name="Busche T."/>
            <person name="R C."/>
            <person name="Kalinowski J."/>
            <person name="Zyl L.V."/>
            <person name="Trindade M."/>
        </authorList>
    </citation>
    <scope>NUCLEOTIDE SEQUENCE [LARGE SCALE GENOMIC DNA]</scope>
    <source>
        <strain evidence="5 6">XOM25</strain>
    </source>
</reference>
<dbReference type="GO" id="GO:0003677">
    <property type="term" value="F:DNA binding"/>
    <property type="evidence" value="ECO:0007669"/>
    <property type="project" value="UniProtKB-KW"/>
</dbReference>
<dbReference type="KEGG" id="tvd:SG34_007345"/>
<evidence type="ECO:0000313" key="5">
    <source>
        <dbReference type="EMBL" id="WDE06710.1"/>
    </source>
</evidence>
<keyword evidence="2" id="KW-0238">DNA-binding</keyword>
<dbReference type="PRINTS" id="PR00038">
    <property type="entry name" value="HTHLUXR"/>
</dbReference>
<keyword evidence="3" id="KW-0804">Transcription</keyword>
<name>A0AAE9Z636_9GAMM</name>
<dbReference type="SUPFAM" id="SSF46894">
    <property type="entry name" value="C-terminal effector domain of the bipartite response regulators"/>
    <property type="match status" value="1"/>
</dbReference>
<keyword evidence="1" id="KW-0805">Transcription regulation</keyword>
<reference evidence="5 6" key="1">
    <citation type="journal article" date="2015" name="Genome Announc.">
        <title>Draft Genome Sequences of Marine Isolates of Thalassomonas viridans and Thalassomonas actiniarum.</title>
        <authorList>
            <person name="Olonade I."/>
            <person name="van Zyl L.J."/>
            <person name="Trindade M."/>
        </authorList>
    </citation>
    <scope>NUCLEOTIDE SEQUENCE [LARGE SCALE GENOMIC DNA]</scope>
    <source>
        <strain evidence="5 6">XOM25</strain>
    </source>
</reference>
<protein>
    <submittedName>
        <fullName evidence="5">Response regulator transcription factor</fullName>
    </submittedName>
</protein>
<evidence type="ECO:0000256" key="3">
    <source>
        <dbReference type="ARBA" id="ARBA00023163"/>
    </source>
</evidence>
<gene>
    <name evidence="5" type="ORF">SG34_007345</name>
</gene>
<dbReference type="CDD" id="cd06170">
    <property type="entry name" value="LuxR_C_like"/>
    <property type="match status" value="1"/>
</dbReference>
<dbReference type="RefSeq" id="WP_053047054.1">
    <property type="nucleotide sequence ID" value="NZ_CP059733.1"/>
</dbReference>
<dbReference type="PROSITE" id="PS50043">
    <property type="entry name" value="HTH_LUXR_2"/>
    <property type="match status" value="1"/>
</dbReference>
<dbReference type="PROSITE" id="PS00622">
    <property type="entry name" value="HTH_LUXR_1"/>
    <property type="match status" value="1"/>
</dbReference>
<dbReference type="Gene3D" id="1.10.10.10">
    <property type="entry name" value="Winged helix-like DNA-binding domain superfamily/Winged helix DNA-binding domain"/>
    <property type="match status" value="1"/>
</dbReference>
<dbReference type="InterPro" id="IPR036388">
    <property type="entry name" value="WH-like_DNA-bd_sf"/>
</dbReference>
<dbReference type="Proteomes" id="UP000032352">
    <property type="component" value="Chromosome"/>
</dbReference>
<feature type="domain" description="HTH luxR-type" evidence="4">
    <location>
        <begin position="4"/>
        <end position="69"/>
    </location>
</feature>
<organism evidence="5 6">
    <name type="scientific">Thalassomonas viridans</name>
    <dbReference type="NCBI Taxonomy" id="137584"/>
    <lineage>
        <taxon>Bacteria</taxon>
        <taxon>Pseudomonadati</taxon>
        <taxon>Pseudomonadota</taxon>
        <taxon>Gammaproteobacteria</taxon>
        <taxon>Alteromonadales</taxon>
        <taxon>Colwelliaceae</taxon>
        <taxon>Thalassomonas</taxon>
    </lineage>
</organism>
<dbReference type="AlphaFoldDB" id="A0AAE9Z636"/>
<accession>A0AAE9Z636</accession>
<evidence type="ECO:0000313" key="6">
    <source>
        <dbReference type="Proteomes" id="UP000032352"/>
    </source>
</evidence>
<dbReference type="InterPro" id="IPR000792">
    <property type="entry name" value="Tscrpt_reg_LuxR_C"/>
</dbReference>
<dbReference type="PANTHER" id="PTHR44688:SF16">
    <property type="entry name" value="DNA-BINDING TRANSCRIPTIONAL ACTIVATOR DEVR_DOSR"/>
    <property type="match status" value="1"/>
</dbReference>